<feature type="compositionally biased region" description="Low complexity" evidence="1">
    <location>
        <begin position="1"/>
        <end position="15"/>
    </location>
</feature>
<dbReference type="Proteomes" id="UP000740926">
    <property type="component" value="Unassembled WGS sequence"/>
</dbReference>
<evidence type="ECO:0000256" key="1">
    <source>
        <dbReference type="SAM" id="MobiDB-lite"/>
    </source>
</evidence>
<evidence type="ECO:0000313" key="2">
    <source>
        <dbReference type="EMBL" id="KAG1529307.1"/>
    </source>
</evidence>
<evidence type="ECO:0000313" key="3">
    <source>
        <dbReference type="Proteomes" id="UP000740926"/>
    </source>
</evidence>
<name>A0A9P6XNT8_9FUNG</name>
<accession>A0A9P6XNT8</accession>
<keyword evidence="3" id="KW-1185">Reference proteome</keyword>
<gene>
    <name evidence="2" type="ORF">G6F50_018088</name>
</gene>
<comment type="caution">
    <text evidence="2">The sequence shown here is derived from an EMBL/GenBank/DDBJ whole genome shotgun (WGS) entry which is preliminary data.</text>
</comment>
<reference evidence="2 3" key="1">
    <citation type="journal article" date="2020" name="Microb. Genom.">
        <title>Genetic diversity of clinical and environmental Mucorales isolates obtained from an investigation of mucormycosis cases among solid organ transplant recipients.</title>
        <authorList>
            <person name="Nguyen M.H."/>
            <person name="Kaul D."/>
            <person name="Muto C."/>
            <person name="Cheng S.J."/>
            <person name="Richter R.A."/>
            <person name="Bruno V.M."/>
            <person name="Liu G."/>
            <person name="Beyhan S."/>
            <person name="Sundermann A.J."/>
            <person name="Mounaud S."/>
            <person name="Pasculle A.W."/>
            <person name="Nierman W.C."/>
            <person name="Driscoll E."/>
            <person name="Cumbie R."/>
            <person name="Clancy C.J."/>
            <person name="Dupont C.L."/>
        </authorList>
    </citation>
    <scope>NUCLEOTIDE SEQUENCE [LARGE SCALE GENOMIC DNA]</scope>
    <source>
        <strain evidence="2 3">GL24</strain>
    </source>
</reference>
<protein>
    <submittedName>
        <fullName evidence="2">Uncharacterized protein</fullName>
    </submittedName>
</protein>
<proteinExistence type="predicted"/>
<sequence>MAVAAAPAVAMAAASRRQDSRRASATRSQQAARVAQRDDSPQRAVAAAQAPLTPTVPANASRNLPFGELPGPRRWCCVLPVRAAPAG</sequence>
<feature type="compositionally biased region" description="Low complexity" evidence="1">
    <location>
        <begin position="23"/>
        <end position="34"/>
    </location>
</feature>
<feature type="region of interest" description="Disordered" evidence="1">
    <location>
        <begin position="1"/>
        <end position="68"/>
    </location>
</feature>
<organism evidence="2 3">
    <name type="scientific">Rhizopus delemar</name>
    <dbReference type="NCBI Taxonomy" id="936053"/>
    <lineage>
        <taxon>Eukaryota</taxon>
        <taxon>Fungi</taxon>
        <taxon>Fungi incertae sedis</taxon>
        <taxon>Mucoromycota</taxon>
        <taxon>Mucoromycotina</taxon>
        <taxon>Mucoromycetes</taxon>
        <taxon>Mucorales</taxon>
        <taxon>Mucorineae</taxon>
        <taxon>Rhizopodaceae</taxon>
        <taxon>Rhizopus</taxon>
    </lineage>
</organism>
<dbReference type="AlphaFoldDB" id="A0A9P6XNT8"/>
<dbReference type="EMBL" id="JAANIU010015601">
    <property type="protein sequence ID" value="KAG1529307.1"/>
    <property type="molecule type" value="Genomic_DNA"/>
</dbReference>